<keyword evidence="2" id="KW-1185">Reference proteome</keyword>
<evidence type="ECO:0000313" key="1">
    <source>
        <dbReference type="EMBL" id="TQM69362.1"/>
    </source>
</evidence>
<evidence type="ECO:0000313" key="2">
    <source>
        <dbReference type="Proteomes" id="UP000316706"/>
    </source>
</evidence>
<dbReference type="GO" id="GO:0004519">
    <property type="term" value="F:endonuclease activity"/>
    <property type="evidence" value="ECO:0007669"/>
    <property type="project" value="UniProtKB-KW"/>
</dbReference>
<name>A0A543IFJ9_9ACTN</name>
<comment type="caution">
    <text evidence="1">The sequence shown here is derived from an EMBL/GenBank/DDBJ whole genome shotgun (WGS) entry which is preliminary data.</text>
</comment>
<dbReference type="Proteomes" id="UP000316706">
    <property type="component" value="Unassembled WGS sequence"/>
</dbReference>
<organism evidence="1 2">
    <name type="scientific">Actinomadura hallensis</name>
    <dbReference type="NCBI Taxonomy" id="337895"/>
    <lineage>
        <taxon>Bacteria</taxon>
        <taxon>Bacillati</taxon>
        <taxon>Actinomycetota</taxon>
        <taxon>Actinomycetes</taxon>
        <taxon>Streptosporangiales</taxon>
        <taxon>Thermomonosporaceae</taxon>
        <taxon>Actinomadura</taxon>
    </lineage>
</organism>
<gene>
    <name evidence="1" type="ORF">FHX41_3056</name>
</gene>
<protein>
    <submittedName>
        <fullName evidence="1">Recombination endonuclease VII</fullName>
    </submittedName>
</protein>
<dbReference type="Gene3D" id="3.40.1800.10">
    <property type="entry name" value="His-Me finger endonucleases"/>
    <property type="match status" value="2"/>
</dbReference>
<dbReference type="EMBL" id="VFPO01000001">
    <property type="protein sequence ID" value="TQM69362.1"/>
    <property type="molecule type" value="Genomic_DNA"/>
</dbReference>
<keyword evidence="1" id="KW-0378">Hydrolase</keyword>
<proteinExistence type="predicted"/>
<dbReference type="AlphaFoldDB" id="A0A543IFJ9"/>
<dbReference type="InterPro" id="IPR004211">
    <property type="entry name" value="Endonuclease_7"/>
</dbReference>
<dbReference type="InterPro" id="IPR038563">
    <property type="entry name" value="Endonuclease_7_sf"/>
</dbReference>
<reference evidence="1 2" key="1">
    <citation type="submission" date="2019-06" db="EMBL/GenBank/DDBJ databases">
        <title>Sequencing the genomes of 1000 actinobacteria strains.</title>
        <authorList>
            <person name="Klenk H.-P."/>
        </authorList>
    </citation>
    <scope>NUCLEOTIDE SEQUENCE [LARGE SCALE GENOMIC DNA]</scope>
    <source>
        <strain evidence="1 2">DSM 45043</strain>
    </source>
</reference>
<sequence length="400" mass="44004">MGGTGKVPLMRSKRCSDCGEIKPATEFWKNKSSKDGLAYYCKPCFRLRNSRSYRKGQAKLGKVPRPYRSLSDVPEGMKYCPSCRETKPTDAFGSNRAEKSGRAAYCRPCHNKAMAEIRARNHGSERNYLLKLRYGVTEERVKQMIAAQGGICVICLRGEPKHVDHSHLTGLLRGVLCFKCNGGLGQFSDDPRCLGDAADYLEFDGPHAYRMTLELGVPAIDGHAHRRAGVTLSGEKVRLSGSNRQNHLRRRYGIHEADARWLLDLQGGWCAICGDAPAEHVDHDHETGAVRGMACGGCNSGMGQFGDDPLTLRRAADYLLGQLVKEISLPGGVSRLSFTLPDVDPATVPAGGWEPHREADGRHRRKAWKEGDGEGRAWVDLCLEKIFAALAESAGRRRAG</sequence>
<keyword evidence="1" id="KW-0540">Nuclease</keyword>
<dbReference type="InterPro" id="IPR044925">
    <property type="entry name" value="His-Me_finger_sf"/>
</dbReference>
<accession>A0A543IFJ9</accession>
<keyword evidence="1" id="KW-0255">Endonuclease</keyword>
<dbReference type="Pfam" id="PF02945">
    <property type="entry name" value="Endonuclease_7"/>
    <property type="match status" value="2"/>
</dbReference>
<dbReference type="SUPFAM" id="SSF54060">
    <property type="entry name" value="His-Me finger endonucleases"/>
    <property type="match status" value="2"/>
</dbReference>